<evidence type="ECO:0000259" key="2">
    <source>
        <dbReference type="SMART" id="SM00829"/>
    </source>
</evidence>
<dbReference type="EMBL" id="KV423942">
    <property type="protein sequence ID" value="KZT59251.1"/>
    <property type="molecule type" value="Genomic_DNA"/>
</dbReference>
<dbReference type="InterPro" id="IPR036291">
    <property type="entry name" value="NAD(P)-bd_dom_sf"/>
</dbReference>
<gene>
    <name evidence="3" type="ORF">CALCODRAFT_507617</name>
</gene>
<name>A0A165HG10_9BASI</name>
<dbReference type="GO" id="GO:0016628">
    <property type="term" value="F:oxidoreductase activity, acting on the CH-CH group of donors, NAD or NADP as acceptor"/>
    <property type="evidence" value="ECO:0007669"/>
    <property type="project" value="InterPro"/>
</dbReference>
<evidence type="ECO:0000256" key="1">
    <source>
        <dbReference type="ARBA" id="ARBA00023002"/>
    </source>
</evidence>
<dbReference type="Gene3D" id="3.40.50.720">
    <property type="entry name" value="NAD(P)-binding Rossmann-like Domain"/>
    <property type="match status" value="1"/>
</dbReference>
<dbReference type="InParanoid" id="A0A165HG10"/>
<dbReference type="PANTHER" id="PTHR43205">
    <property type="entry name" value="PROSTAGLANDIN REDUCTASE"/>
    <property type="match status" value="1"/>
</dbReference>
<evidence type="ECO:0000313" key="3">
    <source>
        <dbReference type="EMBL" id="KZT59251.1"/>
    </source>
</evidence>
<accession>A0A165HG10</accession>
<dbReference type="InterPro" id="IPR013149">
    <property type="entry name" value="ADH-like_C"/>
</dbReference>
<keyword evidence="1" id="KW-0560">Oxidoreductase</keyword>
<reference evidence="3 4" key="1">
    <citation type="journal article" date="2016" name="Mol. Biol. Evol.">
        <title>Comparative Genomics of Early-Diverging Mushroom-Forming Fungi Provides Insights into the Origins of Lignocellulose Decay Capabilities.</title>
        <authorList>
            <person name="Nagy L.G."/>
            <person name="Riley R."/>
            <person name="Tritt A."/>
            <person name="Adam C."/>
            <person name="Daum C."/>
            <person name="Floudas D."/>
            <person name="Sun H."/>
            <person name="Yadav J.S."/>
            <person name="Pangilinan J."/>
            <person name="Larsson K.H."/>
            <person name="Matsuura K."/>
            <person name="Barry K."/>
            <person name="Labutti K."/>
            <person name="Kuo R."/>
            <person name="Ohm R.A."/>
            <person name="Bhattacharya S.S."/>
            <person name="Shirouzu T."/>
            <person name="Yoshinaga Y."/>
            <person name="Martin F.M."/>
            <person name="Grigoriev I.V."/>
            <person name="Hibbett D.S."/>
        </authorList>
    </citation>
    <scope>NUCLEOTIDE SEQUENCE [LARGE SCALE GENOMIC DNA]</scope>
    <source>
        <strain evidence="3 4">HHB12733</strain>
    </source>
</reference>
<dbReference type="InterPro" id="IPR011032">
    <property type="entry name" value="GroES-like_sf"/>
</dbReference>
<dbReference type="Pfam" id="PF00107">
    <property type="entry name" value="ADH_zinc_N"/>
    <property type="match status" value="1"/>
</dbReference>
<dbReference type="FunCoup" id="A0A165HG10">
    <property type="interactions" value="65"/>
</dbReference>
<organism evidence="3 4">
    <name type="scientific">Calocera cornea HHB12733</name>
    <dbReference type="NCBI Taxonomy" id="1353952"/>
    <lineage>
        <taxon>Eukaryota</taxon>
        <taxon>Fungi</taxon>
        <taxon>Dikarya</taxon>
        <taxon>Basidiomycota</taxon>
        <taxon>Agaricomycotina</taxon>
        <taxon>Dacrymycetes</taxon>
        <taxon>Dacrymycetales</taxon>
        <taxon>Dacrymycetaceae</taxon>
        <taxon>Calocera</taxon>
    </lineage>
</organism>
<dbReference type="SUPFAM" id="SSF50129">
    <property type="entry name" value="GroES-like"/>
    <property type="match status" value="1"/>
</dbReference>
<dbReference type="InterPro" id="IPR045010">
    <property type="entry name" value="MDR_fam"/>
</dbReference>
<proteinExistence type="predicted"/>
<dbReference type="InterPro" id="IPR020843">
    <property type="entry name" value="ER"/>
</dbReference>
<dbReference type="AlphaFoldDB" id="A0A165HG10"/>
<dbReference type="SUPFAM" id="SSF51735">
    <property type="entry name" value="NAD(P)-binding Rossmann-fold domains"/>
    <property type="match status" value="1"/>
</dbReference>
<dbReference type="InterPro" id="IPR041694">
    <property type="entry name" value="ADH_N_2"/>
</dbReference>
<dbReference type="Pfam" id="PF16884">
    <property type="entry name" value="ADH_N_2"/>
    <property type="match status" value="1"/>
</dbReference>
<keyword evidence="4" id="KW-1185">Reference proteome</keyword>
<dbReference type="CDD" id="cd05288">
    <property type="entry name" value="PGDH"/>
    <property type="match status" value="1"/>
</dbReference>
<dbReference type="SMART" id="SM00829">
    <property type="entry name" value="PKS_ER"/>
    <property type="match status" value="1"/>
</dbReference>
<dbReference type="Proteomes" id="UP000076842">
    <property type="component" value="Unassembled WGS sequence"/>
</dbReference>
<evidence type="ECO:0000313" key="4">
    <source>
        <dbReference type="Proteomes" id="UP000076842"/>
    </source>
</evidence>
<sequence length="346" mass="37551">MAAVLNPRLVLSSRPTGYPIAGKDITYDTTRTIDPTTVELNGGFLTKTLWLSLDPYLRGRMDDPKLKTYYAPQWALGDTLDNTGIAVVVRSDVPALPAGAHVMGFLPFEAYTLHPASSADGFQVIENKEGVPLSTYLGVLGMPGETGWYGLEEYGECKPGESIYVSTGAGQVGSVVCQLAKAKGLRVIASTGSAEKVAFLESLGVDRAFNYKTSSVAEELKEFGGIDIYWDNVGGQMLETAIENMKPFGRLILCGIGSEYNTEEKYGVKNLDRVVYWRLKMVGFVVPELRPKYADAFYATAPGMVARGELKYSEEVVEGLERVGDAFAGMLQGRNLGKVVVRVAQP</sequence>
<feature type="domain" description="Enoyl reductase (ER)" evidence="2">
    <location>
        <begin position="59"/>
        <end position="341"/>
    </location>
</feature>
<dbReference type="OrthoDB" id="809632at2759"/>
<protein>
    <submittedName>
        <fullName evidence="3">Alcohol dehydrogenase</fullName>
    </submittedName>
</protein>
<dbReference type="PANTHER" id="PTHR43205:SF7">
    <property type="entry name" value="PROSTAGLANDIN REDUCTASE 1"/>
    <property type="match status" value="1"/>
</dbReference>
<dbReference type="Gene3D" id="3.90.180.10">
    <property type="entry name" value="Medium-chain alcohol dehydrogenases, catalytic domain"/>
    <property type="match status" value="1"/>
</dbReference>
<dbReference type="FunFam" id="3.40.50.720:FF:000121">
    <property type="entry name" value="Prostaglandin reductase 2"/>
    <property type="match status" value="1"/>
</dbReference>